<dbReference type="PANTHER" id="PTHR23502:SF5">
    <property type="entry name" value="QUINIDINE RESISTANCE PROTEIN 3"/>
    <property type="match status" value="1"/>
</dbReference>
<feature type="transmembrane region" description="Helical" evidence="5">
    <location>
        <begin position="419"/>
        <end position="437"/>
    </location>
</feature>
<sequence length="557" mass="61066">MTTTPIDIPSTLPELARDADIISRVDSEATLDHDDAVTVTVHEAEQTVHVALDIEHMPVVDDPRKWSAFRKNFTLLQVSVGYLVAGLAINIQTPAIDEMERDLPATASQISLSISLFLLFQGIIPLLWSTFSEIKGRKMVYVVSLAIFMVGSIVVATSKSIELVIGFRCFQAAGSSAVSSIGAATLADIFDPEERGRKMGIYYIASLVGPSAGTFLGGILTSAFGWRGPFYFLAIISGVVLLSFILLFKDTFRRERSYTYQAILKKRLADRAIAKKLPSTEDITPAAIVAPENPGADIEKQIITRSQVTNVAKDIKVRVTDVNPFKPMWGVVTRPHNFTILVASSLLSSFTFLVNYTTSRTLGTFYHYSPLNIGLTLVAFGLGNVLGSILGGRWTDYQLVRLTAKNGGKRYPEVRLKSTIHGLFVFPLCIIGYGWIIGEHLHVAAVCAMLFACGFFAIFVYTSTIAYIVDSNLGRSSTAVALNSAFRGVLAFALTEVSVPMQDNLGDGWMYTILASLIIISALLISLLIWKGGQWRSKCEQKDVRKQLQEVEKTVPK</sequence>
<dbReference type="Gene3D" id="1.20.1250.20">
    <property type="entry name" value="MFS general substrate transporter like domains"/>
    <property type="match status" value="1"/>
</dbReference>
<keyword evidence="8" id="KW-1185">Reference proteome</keyword>
<evidence type="ECO:0000256" key="3">
    <source>
        <dbReference type="ARBA" id="ARBA00022989"/>
    </source>
</evidence>
<organism evidence="7 8">
    <name type="scientific">Marasmiellus scandens</name>
    <dbReference type="NCBI Taxonomy" id="2682957"/>
    <lineage>
        <taxon>Eukaryota</taxon>
        <taxon>Fungi</taxon>
        <taxon>Dikarya</taxon>
        <taxon>Basidiomycota</taxon>
        <taxon>Agaricomycotina</taxon>
        <taxon>Agaricomycetes</taxon>
        <taxon>Agaricomycetidae</taxon>
        <taxon>Agaricales</taxon>
        <taxon>Marasmiineae</taxon>
        <taxon>Omphalotaceae</taxon>
        <taxon>Marasmiellus</taxon>
    </lineage>
</organism>
<reference evidence="7 8" key="1">
    <citation type="submission" date="2024-01" db="EMBL/GenBank/DDBJ databases">
        <title>A draft genome for the cacao thread blight pathogen Marasmiellus scandens.</title>
        <authorList>
            <person name="Baruah I.K."/>
            <person name="Leung J."/>
            <person name="Bukari Y."/>
            <person name="Amoako-Attah I."/>
            <person name="Meinhardt L.W."/>
            <person name="Bailey B.A."/>
            <person name="Cohen S.P."/>
        </authorList>
    </citation>
    <scope>NUCLEOTIDE SEQUENCE [LARGE SCALE GENOMIC DNA]</scope>
    <source>
        <strain evidence="7 8">GH-19</strain>
    </source>
</reference>
<feature type="transmembrane region" description="Helical" evidence="5">
    <location>
        <begin position="509"/>
        <end position="530"/>
    </location>
</feature>
<feature type="transmembrane region" description="Helical" evidence="5">
    <location>
        <begin position="370"/>
        <end position="391"/>
    </location>
</feature>
<feature type="transmembrane region" description="Helical" evidence="5">
    <location>
        <begin position="202"/>
        <end position="224"/>
    </location>
</feature>
<evidence type="ECO:0000256" key="5">
    <source>
        <dbReference type="SAM" id="Phobius"/>
    </source>
</evidence>
<proteinExistence type="predicted"/>
<dbReference type="EMBL" id="JBANRG010000007">
    <property type="protein sequence ID" value="KAK7464981.1"/>
    <property type="molecule type" value="Genomic_DNA"/>
</dbReference>
<dbReference type="Pfam" id="PF07690">
    <property type="entry name" value="MFS_1"/>
    <property type="match status" value="1"/>
</dbReference>
<dbReference type="InterPro" id="IPR011701">
    <property type="entry name" value="MFS"/>
</dbReference>
<feature type="transmembrane region" description="Helical" evidence="5">
    <location>
        <begin position="230"/>
        <end position="248"/>
    </location>
</feature>
<comment type="subcellular location">
    <subcellularLocation>
        <location evidence="1">Membrane</location>
        <topology evidence="1">Multi-pass membrane protein</topology>
    </subcellularLocation>
</comment>
<keyword evidence="3 5" id="KW-1133">Transmembrane helix</keyword>
<feature type="transmembrane region" description="Helical" evidence="5">
    <location>
        <begin position="110"/>
        <end position="128"/>
    </location>
</feature>
<evidence type="ECO:0000256" key="2">
    <source>
        <dbReference type="ARBA" id="ARBA00022692"/>
    </source>
</evidence>
<feature type="transmembrane region" description="Helical" evidence="5">
    <location>
        <begin position="443"/>
        <end position="468"/>
    </location>
</feature>
<keyword evidence="2 5" id="KW-0812">Transmembrane</keyword>
<dbReference type="PANTHER" id="PTHR23502">
    <property type="entry name" value="MAJOR FACILITATOR SUPERFAMILY"/>
    <property type="match status" value="1"/>
</dbReference>
<evidence type="ECO:0000256" key="1">
    <source>
        <dbReference type="ARBA" id="ARBA00004141"/>
    </source>
</evidence>
<dbReference type="Gene3D" id="1.20.1720.10">
    <property type="entry name" value="Multidrug resistance protein D"/>
    <property type="match status" value="1"/>
</dbReference>
<comment type="caution">
    <text evidence="7">The sequence shown here is derived from an EMBL/GenBank/DDBJ whole genome shotgun (WGS) entry which is preliminary data.</text>
</comment>
<feature type="transmembrane region" description="Helical" evidence="5">
    <location>
        <begin position="73"/>
        <end position="90"/>
    </location>
</feature>
<feature type="domain" description="Major facilitator superfamily (MFS) profile" evidence="6">
    <location>
        <begin position="74"/>
        <end position="533"/>
    </location>
</feature>
<evidence type="ECO:0000259" key="6">
    <source>
        <dbReference type="PROSITE" id="PS50850"/>
    </source>
</evidence>
<evidence type="ECO:0000313" key="7">
    <source>
        <dbReference type="EMBL" id="KAK7464981.1"/>
    </source>
</evidence>
<dbReference type="Proteomes" id="UP001498398">
    <property type="component" value="Unassembled WGS sequence"/>
</dbReference>
<gene>
    <name evidence="7" type="ORF">VKT23_006189</name>
</gene>
<dbReference type="InterPro" id="IPR036259">
    <property type="entry name" value="MFS_trans_sf"/>
</dbReference>
<evidence type="ECO:0000256" key="4">
    <source>
        <dbReference type="ARBA" id="ARBA00023136"/>
    </source>
</evidence>
<dbReference type="SUPFAM" id="SSF103473">
    <property type="entry name" value="MFS general substrate transporter"/>
    <property type="match status" value="1"/>
</dbReference>
<feature type="transmembrane region" description="Helical" evidence="5">
    <location>
        <begin position="170"/>
        <end position="190"/>
    </location>
</feature>
<evidence type="ECO:0000313" key="8">
    <source>
        <dbReference type="Proteomes" id="UP001498398"/>
    </source>
</evidence>
<feature type="transmembrane region" description="Helical" evidence="5">
    <location>
        <begin position="338"/>
        <end position="358"/>
    </location>
</feature>
<keyword evidence="4 5" id="KW-0472">Membrane</keyword>
<accession>A0ABR1JPG1</accession>
<name>A0ABR1JPG1_9AGAR</name>
<feature type="transmembrane region" description="Helical" evidence="5">
    <location>
        <begin position="480"/>
        <end position="497"/>
    </location>
</feature>
<dbReference type="PROSITE" id="PS50850">
    <property type="entry name" value="MFS"/>
    <property type="match status" value="1"/>
</dbReference>
<dbReference type="InterPro" id="IPR020846">
    <property type="entry name" value="MFS_dom"/>
</dbReference>
<feature type="transmembrane region" description="Helical" evidence="5">
    <location>
        <begin position="140"/>
        <end position="158"/>
    </location>
</feature>
<protein>
    <recommendedName>
        <fullName evidence="6">Major facilitator superfamily (MFS) profile domain-containing protein</fullName>
    </recommendedName>
</protein>